<dbReference type="KEGG" id="coh:EAV92_06505"/>
<evidence type="ECO:0000313" key="6">
    <source>
        <dbReference type="EMBL" id="AYQ75526.1"/>
    </source>
</evidence>
<protein>
    <submittedName>
        <fullName evidence="6">Deacylase</fullName>
    </submittedName>
</protein>
<dbReference type="GO" id="GO:0046872">
    <property type="term" value="F:metal ion binding"/>
    <property type="evidence" value="ECO:0007669"/>
    <property type="project" value="UniProtKB-KW"/>
</dbReference>
<keyword evidence="4" id="KW-0862">Zinc</keyword>
<evidence type="ECO:0000256" key="2">
    <source>
        <dbReference type="ARBA" id="ARBA00022723"/>
    </source>
</evidence>
<keyword evidence="2" id="KW-0479">Metal-binding</keyword>
<dbReference type="GO" id="GO:0016788">
    <property type="term" value="F:hydrolase activity, acting on ester bonds"/>
    <property type="evidence" value="ECO:0007669"/>
    <property type="project" value="InterPro"/>
</dbReference>
<evidence type="ECO:0000256" key="4">
    <source>
        <dbReference type="ARBA" id="ARBA00022833"/>
    </source>
</evidence>
<evidence type="ECO:0000313" key="7">
    <source>
        <dbReference type="Proteomes" id="UP000269097"/>
    </source>
</evidence>
<keyword evidence="3" id="KW-0378">Hydrolase</keyword>
<dbReference type="Proteomes" id="UP000269097">
    <property type="component" value="Chromosome"/>
</dbReference>
<sequence>MHMNVMERKLAAGTEFETSYYRADGEGPGIVVIVTAGVHGNEPAGVLAARQLVEDLRNDVLRLRKGRLIVVPLVNGPAFKRKTRGVPDLNRTFPRRPYAKARHPVTDALFRLASIHRVAWYLDLHEANGLSQLSRKVLGQTLIVNPGSQAIPVVRQAAAWANGFILNGNRKFNVRVKGLPGSGRQAAHSLLQARAVTFETCWSLPLRDRVRYQTALLRRMLKETGIVTGAETIPY</sequence>
<name>A0A3G3K4T6_9BACL</name>
<dbReference type="PANTHER" id="PTHR37326">
    <property type="entry name" value="BLL3975 PROTEIN"/>
    <property type="match status" value="1"/>
</dbReference>
<dbReference type="Gene3D" id="3.40.630.10">
    <property type="entry name" value="Zn peptidases"/>
    <property type="match status" value="1"/>
</dbReference>
<accession>A0A3G3K4T6</accession>
<dbReference type="InterPro" id="IPR055438">
    <property type="entry name" value="AstE_AspA_cat"/>
</dbReference>
<proteinExistence type="predicted"/>
<evidence type="ECO:0000256" key="3">
    <source>
        <dbReference type="ARBA" id="ARBA00022801"/>
    </source>
</evidence>
<feature type="domain" description="Succinylglutamate desuccinylase/Aspartoacylase catalytic" evidence="5">
    <location>
        <begin position="29"/>
        <end position="131"/>
    </location>
</feature>
<gene>
    <name evidence="6" type="ORF">EAV92_06505</name>
</gene>
<organism evidence="6 7">
    <name type="scientific">Cohnella candidum</name>
    <dbReference type="NCBI Taxonomy" id="2674991"/>
    <lineage>
        <taxon>Bacteria</taxon>
        <taxon>Bacillati</taxon>
        <taxon>Bacillota</taxon>
        <taxon>Bacilli</taxon>
        <taxon>Bacillales</taxon>
        <taxon>Paenibacillaceae</taxon>
        <taxon>Cohnella</taxon>
    </lineage>
</organism>
<dbReference type="AlphaFoldDB" id="A0A3G3K4T6"/>
<keyword evidence="7" id="KW-1185">Reference proteome</keyword>
<dbReference type="SUPFAM" id="SSF53187">
    <property type="entry name" value="Zn-dependent exopeptidases"/>
    <property type="match status" value="1"/>
</dbReference>
<evidence type="ECO:0000259" key="5">
    <source>
        <dbReference type="Pfam" id="PF24827"/>
    </source>
</evidence>
<dbReference type="PANTHER" id="PTHR37326:SF1">
    <property type="entry name" value="BLL3975 PROTEIN"/>
    <property type="match status" value="1"/>
</dbReference>
<dbReference type="EMBL" id="CP033433">
    <property type="protein sequence ID" value="AYQ75526.1"/>
    <property type="molecule type" value="Genomic_DNA"/>
</dbReference>
<comment type="cofactor">
    <cofactor evidence="1">
        <name>Zn(2+)</name>
        <dbReference type="ChEBI" id="CHEBI:29105"/>
    </cofactor>
</comment>
<reference evidence="6 7" key="1">
    <citation type="submission" date="2018-10" db="EMBL/GenBank/DDBJ databases">
        <title>Genome Sequence of Cohnella sp.</title>
        <authorList>
            <person name="Srinivasan S."/>
            <person name="Kim M.K."/>
        </authorList>
    </citation>
    <scope>NUCLEOTIDE SEQUENCE [LARGE SCALE GENOMIC DNA]</scope>
    <source>
        <strain evidence="6 7">18JY8-7</strain>
    </source>
</reference>
<dbReference type="Pfam" id="PF24827">
    <property type="entry name" value="AstE_AspA_cat"/>
    <property type="match status" value="1"/>
</dbReference>
<dbReference type="InterPro" id="IPR053138">
    <property type="entry name" value="N-alpha-Ac-DABA_deacetylase"/>
</dbReference>
<evidence type="ECO:0000256" key="1">
    <source>
        <dbReference type="ARBA" id="ARBA00001947"/>
    </source>
</evidence>